<protein>
    <submittedName>
        <fullName evidence="4">HSP20 family protein</fullName>
    </submittedName>
</protein>
<dbReference type="Gene3D" id="2.60.40.790">
    <property type="match status" value="1"/>
</dbReference>
<dbReference type="RefSeq" id="WP_170161479.1">
    <property type="nucleotide sequence ID" value="NZ_RJVA01000001.1"/>
</dbReference>
<proteinExistence type="inferred from homology"/>
<feature type="domain" description="SHSP" evidence="3">
    <location>
        <begin position="38"/>
        <end position="148"/>
    </location>
</feature>
<evidence type="ECO:0000256" key="2">
    <source>
        <dbReference type="RuleBase" id="RU003616"/>
    </source>
</evidence>
<dbReference type="EMBL" id="RJVA01000001">
    <property type="protein sequence ID" value="ROR03508.1"/>
    <property type="molecule type" value="Genomic_DNA"/>
</dbReference>
<dbReference type="InterPro" id="IPR031107">
    <property type="entry name" value="Small_HSP"/>
</dbReference>
<dbReference type="InterPro" id="IPR008978">
    <property type="entry name" value="HSP20-like_chaperone"/>
</dbReference>
<dbReference type="SUPFAM" id="SSF49764">
    <property type="entry name" value="HSP20-like chaperones"/>
    <property type="match status" value="1"/>
</dbReference>
<evidence type="ECO:0000256" key="1">
    <source>
        <dbReference type="PROSITE-ProRule" id="PRU00285"/>
    </source>
</evidence>
<gene>
    <name evidence="4" type="ORF">EDC27_0042</name>
</gene>
<reference evidence="4 5" key="1">
    <citation type="submission" date="2018-11" db="EMBL/GenBank/DDBJ databases">
        <title>Genomic Encyclopedia of Type Strains, Phase IV (KMG-IV): sequencing the most valuable type-strain genomes for metagenomic binning, comparative biology and taxonomic classification.</title>
        <authorList>
            <person name="Goeker M."/>
        </authorList>
    </citation>
    <scope>NUCLEOTIDE SEQUENCE [LARGE SCALE GENOMIC DNA]</scope>
    <source>
        <strain evidence="4 5">DSM 22027</strain>
    </source>
</reference>
<dbReference type="CDD" id="cd06464">
    <property type="entry name" value="ACD_sHsps-like"/>
    <property type="match status" value="1"/>
</dbReference>
<dbReference type="InterPro" id="IPR002068">
    <property type="entry name" value="A-crystallin/Hsp20_dom"/>
</dbReference>
<name>A0A3N1VR15_9BACT</name>
<dbReference type="PANTHER" id="PTHR11527">
    <property type="entry name" value="HEAT-SHOCK PROTEIN 20 FAMILY MEMBER"/>
    <property type="match status" value="1"/>
</dbReference>
<keyword evidence="5" id="KW-1185">Reference proteome</keyword>
<accession>A0A3N1VR15</accession>
<comment type="similarity">
    <text evidence="1 2">Belongs to the small heat shock protein (HSP20) family.</text>
</comment>
<sequence length="149" mass="16571">MSVGSETLVNELLSMKERIDDLYRETVHAVQSDPDAENALAEWNPAADVFENEEEWKAVVDLPGVSKADLSVELVQNILILSGTRSNGASRSHEAVLCERPWGPFRRQWTLPENIVPEKVVADYRHGVLTIVVPKNAVASRKVPVRAET</sequence>
<dbReference type="AlphaFoldDB" id="A0A3N1VR15"/>
<dbReference type="PROSITE" id="PS01031">
    <property type="entry name" value="SHSP"/>
    <property type="match status" value="1"/>
</dbReference>
<evidence type="ECO:0000259" key="3">
    <source>
        <dbReference type="PROSITE" id="PS01031"/>
    </source>
</evidence>
<organism evidence="4 5">
    <name type="scientific">Desulfosoma caldarium</name>
    <dbReference type="NCBI Taxonomy" id="610254"/>
    <lineage>
        <taxon>Bacteria</taxon>
        <taxon>Pseudomonadati</taxon>
        <taxon>Thermodesulfobacteriota</taxon>
        <taxon>Syntrophobacteria</taxon>
        <taxon>Syntrophobacterales</taxon>
        <taxon>Syntrophobacteraceae</taxon>
        <taxon>Desulfosoma</taxon>
    </lineage>
</organism>
<comment type="caution">
    <text evidence="4">The sequence shown here is derived from an EMBL/GenBank/DDBJ whole genome shotgun (WGS) entry which is preliminary data.</text>
</comment>
<dbReference type="Pfam" id="PF00011">
    <property type="entry name" value="HSP20"/>
    <property type="match status" value="1"/>
</dbReference>
<evidence type="ECO:0000313" key="5">
    <source>
        <dbReference type="Proteomes" id="UP000276223"/>
    </source>
</evidence>
<evidence type="ECO:0000313" key="4">
    <source>
        <dbReference type="EMBL" id="ROR03508.1"/>
    </source>
</evidence>
<dbReference type="Proteomes" id="UP000276223">
    <property type="component" value="Unassembled WGS sequence"/>
</dbReference>